<dbReference type="PANTHER" id="PTHR43158">
    <property type="entry name" value="SKFA PEPTIDE EXPORT ATP-BINDING PROTEIN SKFE"/>
    <property type="match status" value="1"/>
</dbReference>
<dbReference type="PANTHER" id="PTHR43158:SF2">
    <property type="entry name" value="SKFA PEPTIDE EXPORT ATP-BINDING PROTEIN SKFE"/>
    <property type="match status" value="1"/>
</dbReference>
<dbReference type="SMART" id="SM00382">
    <property type="entry name" value="AAA"/>
    <property type="match status" value="1"/>
</dbReference>
<dbReference type="PROSITE" id="PS50893">
    <property type="entry name" value="ABC_TRANSPORTER_2"/>
    <property type="match status" value="1"/>
</dbReference>
<keyword evidence="6" id="KW-1185">Reference proteome</keyword>
<dbReference type="SUPFAM" id="SSF52540">
    <property type="entry name" value="P-loop containing nucleoside triphosphate hydrolases"/>
    <property type="match status" value="1"/>
</dbReference>
<feature type="compositionally biased region" description="Basic residues" evidence="3">
    <location>
        <begin position="10"/>
        <end position="23"/>
    </location>
</feature>
<proteinExistence type="predicted"/>
<keyword evidence="2 5" id="KW-0067">ATP-binding</keyword>
<evidence type="ECO:0000313" key="6">
    <source>
        <dbReference type="Proteomes" id="UP000249340"/>
    </source>
</evidence>
<dbReference type="InterPro" id="IPR027417">
    <property type="entry name" value="P-loop_NTPase"/>
</dbReference>
<dbReference type="Proteomes" id="UP000249340">
    <property type="component" value="Chromosome"/>
</dbReference>
<evidence type="ECO:0000313" key="5">
    <source>
        <dbReference type="EMBL" id="AXI76383.1"/>
    </source>
</evidence>
<feature type="region of interest" description="Disordered" evidence="3">
    <location>
        <begin position="1"/>
        <end position="66"/>
    </location>
</feature>
<protein>
    <submittedName>
        <fullName evidence="5">ATP-binding cassette domain-containing protein</fullName>
    </submittedName>
</protein>
<gene>
    <name evidence="5" type="ORF">C7M71_001700</name>
</gene>
<dbReference type="InterPro" id="IPR017871">
    <property type="entry name" value="ABC_transporter-like_CS"/>
</dbReference>
<dbReference type="Gene3D" id="3.40.50.300">
    <property type="entry name" value="P-loop containing nucleotide triphosphate hydrolases"/>
    <property type="match status" value="1"/>
</dbReference>
<evidence type="ECO:0000256" key="1">
    <source>
        <dbReference type="ARBA" id="ARBA00022741"/>
    </source>
</evidence>
<name>A0A345SRM8_9ACTN</name>
<dbReference type="KEGG" id="stri:C7M71_001700"/>
<dbReference type="GO" id="GO:0005524">
    <property type="term" value="F:ATP binding"/>
    <property type="evidence" value="ECO:0007669"/>
    <property type="project" value="UniProtKB-KW"/>
</dbReference>
<dbReference type="GO" id="GO:0016887">
    <property type="term" value="F:ATP hydrolysis activity"/>
    <property type="evidence" value="ECO:0007669"/>
    <property type="project" value="InterPro"/>
</dbReference>
<dbReference type="Pfam" id="PF00005">
    <property type="entry name" value="ABC_tran"/>
    <property type="match status" value="1"/>
</dbReference>
<keyword evidence="1" id="KW-0547">Nucleotide-binding</keyword>
<organism evidence="5 6">
    <name type="scientific">Peterkaempfera bronchialis</name>
    <dbReference type="NCBI Taxonomy" id="2126346"/>
    <lineage>
        <taxon>Bacteria</taxon>
        <taxon>Bacillati</taxon>
        <taxon>Actinomycetota</taxon>
        <taxon>Actinomycetes</taxon>
        <taxon>Kitasatosporales</taxon>
        <taxon>Streptomycetaceae</taxon>
        <taxon>Peterkaempfera</taxon>
    </lineage>
</organism>
<evidence type="ECO:0000259" key="4">
    <source>
        <dbReference type="PROSITE" id="PS50893"/>
    </source>
</evidence>
<accession>A0A345SRM8</accession>
<evidence type="ECO:0000256" key="3">
    <source>
        <dbReference type="SAM" id="MobiDB-lite"/>
    </source>
</evidence>
<dbReference type="OrthoDB" id="9789994at2"/>
<dbReference type="AlphaFoldDB" id="A0A345SRM8"/>
<feature type="domain" description="ABC transporter" evidence="4">
    <location>
        <begin position="73"/>
        <end position="313"/>
    </location>
</feature>
<dbReference type="InterPro" id="IPR003593">
    <property type="entry name" value="AAA+_ATPase"/>
</dbReference>
<reference evidence="6" key="1">
    <citation type="submission" date="2018-07" db="EMBL/GenBank/DDBJ databases">
        <title>Streptacidiphilus bronchialis DSM 106435 chromosome.</title>
        <authorList>
            <person name="Batra D."/>
            <person name="Gulvik C.A."/>
        </authorList>
    </citation>
    <scope>NUCLEOTIDE SEQUENCE [LARGE SCALE GENOMIC DNA]</scope>
    <source>
        <strain evidence="6">DSM 106435</strain>
    </source>
</reference>
<dbReference type="InterPro" id="IPR003439">
    <property type="entry name" value="ABC_transporter-like_ATP-bd"/>
</dbReference>
<sequence length="339" mass="37147">MPGPLPRIVRWPHRRPSRPRRPAPRTARTGSADLPQRTGAVRQTPTTAPPRPGTRKTAPVEPTAPASEPVLRLAAVDLWRHTPRGRHTLLSGIDWEVRRGERWALLGHNGAGKSTVLSLAGAVRHPSSGTVDILGRRLGRSDLRELRAEVGHVSAATRVPERLTVRDYVLTGITGTVQPLPGRYGQAERKRALESLELMGLGPLAEQEMLLCSQGEQSRARIARALVPQPRLLLLDEPGAALDLPSREQLIDALDTLAAEQPDLTMVLVTHHLEELPASFGHALLLRRGCTVARGTAVATLTSDHLSTCFGLPLEVSRQDGRWQARLTARRRPDARWSL</sequence>
<dbReference type="EMBL" id="CP031264">
    <property type="protein sequence ID" value="AXI76383.1"/>
    <property type="molecule type" value="Genomic_DNA"/>
</dbReference>
<dbReference type="PROSITE" id="PS00211">
    <property type="entry name" value="ABC_TRANSPORTER_1"/>
    <property type="match status" value="1"/>
</dbReference>
<evidence type="ECO:0000256" key="2">
    <source>
        <dbReference type="ARBA" id="ARBA00022840"/>
    </source>
</evidence>